<dbReference type="Proteomes" id="UP000826188">
    <property type="component" value="Unassembled WGS sequence"/>
</dbReference>
<accession>A0ABS6WVM2</accession>
<dbReference type="EMBL" id="JAHWGL010000008">
    <property type="protein sequence ID" value="MBW3127655.1"/>
    <property type="molecule type" value="Genomic_DNA"/>
</dbReference>
<proteinExistence type="predicted"/>
<evidence type="ECO:0008006" key="3">
    <source>
        <dbReference type="Google" id="ProtNLM"/>
    </source>
</evidence>
<reference evidence="1 2" key="1">
    <citation type="submission" date="2021-07" db="EMBL/GenBank/DDBJ databases">
        <title>Hymenobacter profundi sp. nov., isolated from deep-sea water.</title>
        <authorList>
            <person name="Kim M.K."/>
        </authorList>
    </citation>
    <scope>NUCLEOTIDE SEQUENCE [LARGE SCALE GENOMIC DNA]</scope>
    <source>
        <strain evidence="1 2">M2</strain>
    </source>
</reference>
<keyword evidence="2" id="KW-1185">Reference proteome</keyword>
<sequence length="426" mass="48920">MKPERIHQITEVFGISRDIPLNYVERDTVDNTFVHNLKRGKHIVIFGSSKQGKTSLRKKQLKEKEYILIQCSNRNDIREINSNILKRAGYEITVANKTSVSGKAKVVATFKALFGMFDAGAEIEGTKASEKTTAPIELDIEDVNDVIEALKIINFNKYIILEDFHYLKTEVQRDFAVMLKAYHEISKLIFVIVGVWLEENRLIVYNGDLTGRVVTVNADKWSDEELRQVISEGSALLNIKFNDDFINKLIINAFESIYIVQEACYQACIKEKVEETQEHFIEIGNQGDIESIIKSIVNQQSGRYNSFITHFADGFQTTELEMYKWLLYPILKCETSELENGIRFSKIRETIAIKHPKEMELNPGNITQALKNCSGLQVKKNITPIVLDYDQTNLRLNVVDRGFIIWLRYQDKKELLELAGLPDIID</sequence>
<name>A0ABS6WVM2_9BACT</name>
<protein>
    <recommendedName>
        <fullName evidence="3">ATP-binding protein</fullName>
    </recommendedName>
</protein>
<comment type="caution">
    <text evidence="1">The sequence shown here is derived from an EMBL/GenBank/DDBJ whole genome shotgun (WGS) entry which is preliminary data.</text>
</comment>
<dbReference type="RefSeq" id="WP_219156967.1">
    <property type="nucleotide sequence ID" value="NZ_JAHWGL010000008.1"/>
</dbReference>
<evidence type="ECO:0000313" key="2">
    <source>
        <dbReference type="Proteomes" id="UP000826188"/>
    </source>
</evidence>
<evidence type="ECO:0000313" key="1">
    <source>
        <dbReference type="EMBL" id="MBW3127655.1"/>
    </source>
</evidence>
<gene>
    <name evidence="1" type="ORF">KYK14_03775</name>
</gene>
<organism evidence="1 2">
    <name type="scientific">Hymenobacter profundi</name>
    <dbReference type="NCBI Taxonomy" id="1982110"/>
    <lineage>
        <taxon>Bacteria</taxon>
        <taxon>Pseudomonadati</taxon>
        <taxon>Bacteroidota</taxon>
        <taxon>Cytophagia</taxon>
        <taxon>Cytophagales</taxon>
        <taxon>Hymenobacteraceae</taxon>
        <taxon>Hymenobacter</taxon>
    </lineage>
</organism>